<reference evidence="2" key="1">
    <citation type="submission" date="2022-08" db="EMBL/GenBank/DDBJ databases">
        <title>Novel sulphate-reducing endosymbionts in the free-living metamonad Anaeramoeba.</title>
        <authorList>
            <person name="Jerlstrom-Hultqvist J."/>
            <person name="Cepicka I."/>
            <person name="Gallot-Lavallee L."/>
            <person name="Salas-Leiva D."/>
            <person name="Curtis B.A."/>
            <person name="Zahonova K."/>
            <person name="Pipaliya S."/>
            <person name="Dacks J."/>
            <person name="Roger A.J."/>
        </authorList>
    </citation>
    <scope>NUCLEOTIDE SEQUENCE</scope>
    <source>
        <strain evidence="2">Busselton2</strain>
    </source>
</reference>
<organism evidence="2 3">
    <name type="scientific">Anaeramoeba flamelloides</name>
    <dbReference type="NCBI Taxonomy" id="1746091"/>
    <lineage>
        <taxon>Eukaryota</taxon>
        <taxon>Metamonada</taxon>
        <taxon>Anaeramoebidae</taxon>
        <taxon>Anaeramoeba</taxon>
    </lineage>
</organism>
<accession>A0AAV7ZZX2</accession>
<dbReference type="GO" id="GO:0005634">
    <property type="term" value="C:nucleus"/>
    <property type="evidence" value="ECO:0007669"/>
    <property type="project" value="TreeGrafter"/>
</dbReference>
<evidence type="ECO:0000313" key="3">
    <source>
        <dbReference type="Proteomes" id="UP001146793"/>
    </source>
</evidence>
<dbReference type="PANTHER" id="PTHR24006">
    <property type="entry name" value="UBIQUITIN CARBOXYL-TERMINAL HYDROLASE"/>
    <property type="match status" value="1"/>
</dbReference>
<feature type="domain" description="USP" evidence="1">
    <location>
        <begin position="4"/>
        <end position="315"/>
    </location>
</feature>
<dbReference type="FunFam" id="3.90.70.10:FF:000090">
    <property type="entry name" value="Clan CA, family C19, ubiquitin hydrolase-like cysteine peptidase"/>
    <property type="match status" value="1"/>
</dbReference>
<dbReference type="GO" id="GO:0016579">
    <property type="term" value="P:protein deubiquitination"/>
    <property type="evidence" value="ECO:0007669"/>
    <property type="project" value="InterPro"/>
</dbReference>
<dbReference type="GO" id="GO:0005829">
    <property type="term" value="C:cytosol"/>
    <property type="evidence" value="ECO:0007669"/>
    <property type="project" value="TreeGrafter"/>
</dbReference>
<sequence length="315" mass="37009">MEYVGLRNHGGTGYLNSIFQQLFMEKEFRETILNFTFSKQKEQLNENELVLYELKNIFHILAKKQVEFTETLEFCKVFKDWEGNPINPRAVMDCSEFMSMLFDKLDSASKGIIKNLFGGTISHQIVCREGNHINEREESFFSISLDVRGQTSFLGSFSKFCETEMLEGENQYYCDSCGKKVDATKRQIIKKMPKNLIVHLKRYDFDYNTFQRIKLNSYFEFPLETNLKKFTLQNENQNQNENLNFTLHGIIVHKGTVNAGQNYSIINTKEKWIKFDDKKISEYSTADIDQDFYGGLDKNNKEKMQSAYILFYKKN</sequence>
<name>A0AAV7ZZX2_9EUKA</name>
<dbReference type="PROSITE" id="PS50235">
    <property type="entry name" value="USP_3"/>
    <property type="match status" value="1"/>
</dbReference>
<dbReference type="EMBL" id="JANTQA010000021">
    <property type="protein sequence ID" value="KAJ3446336.1"/>
    <property type="molecule type" value="Genomic_DNA"/>
</dbReference>
<proteinExistence type="predicted"/>
<keyword evidence="2" id="KW-0378">Hydrolase</keyword>
<dbReference type="Proteomes" id="UP001146793">
    <property type="component" value="Unassembled WGS sequence"/>
</dbReference>
<gene>
    <name evidence="2" type="ORF">M0812_08874</name>
</gene>
<dbReference type="Pfam" id="PF00443">
    <property type="entry name" value="UCH"/>
    <property type="match status" value="1"/>
</dbReference>
<dbReference type="InterPro" id="IPR038765">
    <property type="entry name" value="Papain-like_cys_pep_sf"/>
</dbReference>
<dbReference type="Gene3D" id="3.90.70.10">
    <property type="entry name" value="Cysteine proteinases"/>
    <property type="match status" value="1"/>
</dbReference>
<dbReference type="GO" id="GO:0004843">
    <property type="term" value="F:cysteine-type deubiquitinase activity"/>
    <property type="evidence" value="ECO:0007669"/>
    <property type="project" value="InterPro"/>
</dbReference>
<evidence type="ECO:0000259" key="1">
    <source>
        <dbReference type="PROSITE" id="PS50235"/>
    </source>
</evidence>
<protein>
    <submittedName>
        <fullName evidence="2">Ubiquitin carboxyl-terminal hydrolase</fullName>
    </submittedName>
</protein>
<dbReference type="SUPFAM" id="SSF54001">
    <property type="entry name" value="Cysteine proteinases"/>
    <property type="match status" value="1"/>
</dbReference>
<dbReference type="InterPro" id="IPR028889">
    <property type="entry name" value="USP"/>
</dbReference>
<dbReference type="InterPro" id="IPR001394">
    <property type="entry name" value="Peptidase_C19_UCH"/>
</dbReference>
<dbReference type="InterPro" id="IPR050164">
    <property type="entry name" value="Peptidase_C19"/>
</dbReference>
<evidence type="ECO:0000313" key="2">
    <source>
        <dbReference type="EMBL" id="KAJ3446336.1"/>
    </source>
</evidence>
<comment type="caution">
    <text evidence="2">The sequence shown here is derived from an EMBL/GenBank/DDBJ whole genome shotgun (WGS) entry which is preliminary data.</text>
</comment>
<dbReference type="AlphaFoldDB" id="A0AAV7ZZX2"/>